<dbReference type="SUPFAM" id="SSF56112">
    <property type="entry name" value="Protein kinase-like (PK-like)"/>
    <property type="match status" value="1"/>
</dbReference>
<dbReference type="InterPro" id="IPR032675">
    <property type="entry name" value="LRR_dom_sf"/>
</dbReference>
<evidence type="ECO:0000259" key="5">
    <source>
        <dbReference type="PROSITE" id="PS50011"/>
    </source>
</evidence>
<dbReference type="Gene3D" id="3.80.10.10">
    <property type="entry name" value="Ribonuclease Inhibitor"/>
    <property type="match status" value="1"/>
</dbReference>
<evidence type="ECO:0000256" key="3">
    <source>
        <dbReference type="SAM" id="Phobius"/>
    </source>
</evidence>
<keyword evidence="7" id="KW-0808">Transferase</keyword>
<dbReference type="RefSeq" id="XP_010937522.1">
    <property type="nucleotide sequence ID" value="XM_010939220.3"/>
</dbReference>
<dbReference type="PANTHER" id="PTHR48007">
    <property type="entry name" value="LEUCINE-RICH REPEAT RECEPTOR-LIKE PROTEIN KINASE PXC1"/>
    <property type="match status" value="1"/>
</dbReference>
<evidence type="ECO:0000313" key="7">
    <source>
        <dbReference type="RefSeq" id="XP_010937522.1"/>
    </source>
</evidence>
<dbReference type="Pfam" id="PF00069">
    <property type="entry name" value="Pkinase"/>
    <property type="match status" value="1"/>
</dbReference>
<feature type="binding site" evidence="2">
    <location>
        <position position="349"/>
    </location>
    <ligand>
        <name>ATP</name>
        <dbReference type="ChEBI" id="CHEBI:30616"/>
    </ligand>
</feature>
<keyword evidence="7" id="KW-0418">Kinase</keyword>
<gene>
    <name evidence="7" type="primary">LOC105056877</name>
</gene>
<dbReference type="SMART" id="SM00220">
    <property type="entry name" value="S_TKc"/>
    <property type="match status" value="1"/>
</dbReference>
<dbReference type="KEGG" id="egu:105056877"/>
<comment type="subcellular location">
    <subcellularLocation>
        <location evidence="1">Cell membrane</location>
        <topology evidence="1">Single-pass membrane protein</topology>
    </subcellularLocation>
</comment>
<feature type="transmembrane region" description="Helical" evidence="3">
    <location>
        <begin position="233"/>
        <end position="254"/>
    </location>
</feature>
<name>A0A6I9S4L5_ELAGV</name>
<dbReference type="InterPro" id="IPR011009">
    <property type="entry name" value="Kinase-like_dom_sf"/>
</dbReference>
<protein>
    <submittedName>
        <fullName evidence="7">Probable inactive receptor kinase At2g26730</fullName>
    </submittedName>
</protein>
<reference evidence="7" key="1">
    <citation type="submission" date="2025-08" db="UniProtKB">
        <authorList>
            <consortium name="RefSeq"/>
        </authorList>
    </citation>
    <scope>IDENTIFICATION</scope>
</reference>
<dbReference type="SUPFAM" id="SSF52058">
    <property type="entry name" value="L domain-like"/>
    <property type="match status" value="1"/>
</dbReference>
<feature type="signal peptide" evidence="4">
    <location>
        <begin position="1"/>
        <end position="24"/>
    </location>
</feature>
<keyword evidence="3" id="KW-0812">Transmembrane</keyword>
<dbReference type="GeneID" id="105056877"/>
<evidence type="ECO:0000256" key="2">
    <source>
        <dbReference type="PROSITE-ProRule" id="PRU10141"/>
    </source>
</evidence>
<dbReference type="Gene3D" id="1.10.510.10">
    <property type="entry name" value="Transferase(Phosphotransferase) domain 1"/>
    <property type="match status" value="1"/>
</dbReference>
<dbReference type="GO" id="GO:0005524">
    <property type="term" value="F:ATP binding"/>
    <property type="evidence" value="ECO:0007669"/>
    <property type="project" value="UniProtKB-UniRule"/>
</dbReference>
<dbReference type="InterPro" id="IPR046959">
    <property type="entry name" value="PRK1-6/SRF4-like"/>
</dbReference>
<keyword evidence="2" id="KW-0067">ATP-binding</keyword>
<proteinExistence type="predicted"/>
<feature type="domain" description="Protein kinase" evidence="5">
    <location>
        <begin position="321"/>
        <end position="610"/>
    </location>
</feature>
<dbReference type="Gene3D" id="3.30.200.20">
    <property type="entry name" value="Phosphorylase Kinase, domain 1"/>
    <property type="match status" value="1"/>
</dbReference>
<feature type="chain" id="PRO_5026985663" evidence="4">
    <location>
        <begin position="25"/>
        <end position="610"/>
    </location>
</feature>
<dbReference type="AlphaFoldDB" id="A0A6I9S4L5"/>
<keyword evidence="7" id="KW-0675">Receptor</keyword>
<dbReference type="PROSITE" id="PS00107">
    <property type="entry name" value="PROTEIN_KINASE_ATP"/>
    <property type="match status" value="1"/>
</dbReference>
<keyword evidence="6" id="KW-1185">Reference proteome</keyword>
<dbReference type="GO" id="GO:0005886">
    <property type="term" value="C:plasma membrane"/>
    <property type="evidence" value="ECO:0007669"/>
    <property type="project" value="UniProtKB-SubCell"/>
</dbReference>
<dbReference type="PANTHER" id="PTHR48007:SF43">
    <property type="entry name" value="POLLEN RECEPTOR-LIKE KINASE 4"/>
    <property type="match status" value="1"/>
</dbReference>
<dbReference type="Proteomes" id="UP000504607">
    <property type="component" value="Chromosome 13"/>
</dbReference>
<dbReference type="PROSITE" id="PS50011">
    <property type="entry name" value="PROTEIN_KINASE_DOM"/>
    <property type="match status" value="1"/>
</dbReference>
<evidence type="ECO:0000256" key="4">
    <source>
        <dbReference type="SAM" id="SignalP"/>
    </source>
</evidence>
<keyword evidence="3" id="KW-0472">Membrane</keyword>
<organism evidence="6 7">
    <name type="scientific">Elaeis guineensis var. tenera</name>
    <name type="common">Oil palm</name>
    <dbReference type="NCBI Taxonomy" id="51953"/>
    <lineage>
        <taxon>Eukaryota</taxon>
        <taxon>Viridiplantae</taxon>
        <taxon>Streptophyta</taxon>
        <taxon>Embryophyta</taxon>
        <taxon>Tracheophyta</taxon>
        <taxon>Spermatophyta</taxon>
        <taxon>Magnoliopsida</taxon>
        <taxon>Liliopsida</taxon>
        <taxon>Arecaceae</taxon>
        <taxon>Arecoideae</taxon>
        <taxon>Cocoseae</taxon>
        <taxon>Elaeidinae</taxon>
        <taxon>Elaeis</taxon>
    </lineage>
</organism>
<keyword evidence="3" id="KW-1133">Transmembrane helix</keyword>
<keyword evidence="2" id="KW-0547">Nucleotide-binding</keyword>
<dbReference type="InParanoid" id="A0A6I9S4L5"/>
<dbReference type="InterPro" id="IPR017441">
    <property type="entry name" value="Protein_kinase_ATP_BS"/>
</dbReference>
<keyword evidence="4" id="KW-0732">Signal</keyword>
<dbReference type="InterPro" id="IPR000719">
    <property type="entry name" value="Prot_kinase_dom"/>
</dbReference>
<sequence>MLSTSYHHHFLLLLLLLLPTFNHAVIGDVPDNDTRYFVGEQDALLAFRQAFRRLRDEPSWKGLHCLLHNYSTWHGITCLNYHVTAIDLPDFGLSGQLDDPLVLANLTELTVLSLRNNSIQGAMLDFYFNLELTSIDFSMNMLSGPISDSLLYLDSLESLRLDHNMLNGAIPPLNQSSLKALNLSYNYYLTGEIPRTATLQSFDESSYLGNPGLCGNPGPISCQNRPKEKTSSFSNGLLLAASVILSVTMLIFLARSIRDYCMEPKESEVVKEKSFQLDFSGVNVNRDNLTSEERREVVKEVRKKITFVRAGGGFDLDNLLKASADGLGKGSFGSCYKVVLDDARSIVVKRLRELSPLSSEEFSIRMRALAAMDHPNVLPLLGYYYGQDEKLLFFNFAQNGNLFNRIHGERKGPNRIPFKWSSRLSVAHGVARAMKHLHLNTKESTAIPHGNLKSTNVLLDENDVVLVCDYGLVSLVPPSLAVRRMVSYKSPDYQHQHKISKKTDIWSYGCLLLELLTGKISAHSAPEGIQGVELCNWVHRAVREEWTVLTSAFGAMVRNVSENIIGSKINLPGKENCVPHSSRMYFTHVNHQQTSAMDLKSANLSEYNVP</sequence>
<evidence type="ECO:0000256" key="1">
    <source>
        <dbReference type="ARBA" id="ARBA00004162"/>
    </source>
</evidence>
<dbReference type="GO" id="GO:0004672">
    <property type="term" value="F:protein kinase activity"/>
    <property type="evidence" value="ECO:0007669"/>
    <property type="project" value="InterPro"/>
</dbReference>
<evidence type="ECO:0000313" key="6">
    <source>
        <dbReference type="Proteomes" id="UP000504607"/>
    </source>
</evidence>
<dbReference type="OrthoDB" id="248923at2759"/>
<accession>A0A6I9S4L5</accession>